<comment type="caution">
    <text evidence="1">The sequence shown here is derived from an EMBL/GenBank/DDBJ whole genome shotgun (WGS) entry which is preliminary data.</text>
</comment>
<sequence>MLPQLKAAAPRSVVVVTAQTVVQNSEFVPL</sequence>
<evidence type="ECO:0000313" key="1">
    <source>
        <dbReference type="EMBL" id="TCP19110.1"/>
    </source>
</evidence>
<evidence type="ECO:0000313" key="2">
    <source>
        <dbReference type="Proteomes" id="UP000295182"/>
    </source>
</evidence>
<keyword evidence="2" id="KW-1185">Reference proteome</keyword>
<dbReference type="EMBL" id="SLXH01000007">
    <property type="protein sequence ID" value="TCP19110.1"/>
    <property type="molecule type" value="Genomic_DNA"/>
</dbReference>
<accession>A0A4R2ND96</accession>
<protein>
    <submittedName>
        <fullName evidence="1">Uncharacterized protein</fullName>
    </submittedName>
</protein>
<dbReference type="AlphaFoldDB" id="A0A4R2ND96"/>
<organism evidence="1 2">
    <name type="scientific">Simplicispira metamorpha</name>
    <dbReference type="NCBI Taxonomy" id="80881"/>
    <lineage>
        <taxon>Bacteria</taxon>
        <taxon>Pseudomonadati</taxon>
        <taxon>Pseudomonadota</taxon>
        <taxon>Betaproteobacteria</taxon>
        <taxon>Burkholderiales</taxon>
        <taxon>Comamonadaceae</taxon>
        <taxon>Simplicispira</taxon>
    </lineage>
</organism>
<name>A0A4R2ND96_9BURK</name>
<reference evidence="1 2" key="1">
    <citation type="submission" date="2019-03" db="EMBL/GenBank/DDBJ databases">
        <title>Genomic Encyclopedia of Type Strains, Phase IV (KMG-IV): sequencing the most valuable type-strain genomes for metagenomic binning, comparative biology and taxonomic classification.</title>
        <authorList>
            <person name="Goeker M."/>
        </authorList>
    </citation>
    <scope>NUCLEOTIDE SEQUENCE [LARGE SCALE GENOMIC DNA]</scope>
    <source>
        <strain evidence="1 2">DSM 1837</strain>
    </source>
</reference>
<proteinExistence type="predicted"/>
<gene>
    <name evidence="1" type="ORF">EV674_107107</name>
</gene>
<dbReference type="Proteomes" id="UP000295182">
    <property type="component" value="Unassembled WGS sequence"/>
</dbReference>